<evidence type="ECO:0000259" key="5">
    <source>
        <dbReference type="Pfam" id="PF21882"/>
    </source>
</evidence>
<protein>
    <submittedName>
        <fullName evidence="6">Tail Fiber protein</fullName>
    </submittedName>
</protein>
<sequence length="671" mass="70170">MTVKYKTVITKAGAIKFAAATVPNGKKVNFTAMAIGDGGGTLPVPDASQTKLVNEVWRHTLNKISQDNKHQNYVIAELVIPPETGGFWMREMGLYDDTGTLIAVGNMAESYKPELAEGSGRAQTVRMVIMVSDIESVELTIDTSTVMATQDYVDDKLAEHEQSRRHPDATLTEKGLTQLSSATNSTSETLAATPKAVKTAYDLANGKYTAQDATTAQKGIVQLSSATDSTSETLAATPKAVKAAYDLANGKYTAQDATTAQKGIVQLSSATDSASESLAATPKAVKTVNNDVTKLKNSLGTAAGKNVQESRDDITPGRVLVNGGALALRTVAAGADREIKDASGLPANSVSFCYASAAFSPGYEATILDVGGLGGDGYRVQYAASYADGGKRLKFRTLNADNGYWGGWTSVITNYGGSVSYLDGATYYQANPATWMGVGAFAEQYSNFAPFHIPYGRMTPQDISQYLPIIKGVSATQGYGYGAAVSFGILRSGKADFGSAVVQVIGDNGNGAIYSFDANGTFNAPARLYSGGGISAAGDIVSDGGNLRAGGYVACGGNVVAGAGVFESGGNIRVYSPNNPPNTAALGGSGWEKDNSTGVIKQWGIATRAANSTRITFPTAFPNGCTNVQLTLIWAGGFHDQNIYVQDADAWGFTFVAGSGEPYAYYEARGY</sequence>
<dbReference type="PANTHER" id="PTHR35191">
    <property type="entry name" value="PROPHAGE SIDE TAIL FIBER PROTEIN HOMOLOG STFQ-RELATED"/>
    <property type="match status" value="1"/>
</dbReference>
<dbReference type="InterPro" id="IPR005068">
    <property type="entry name" value="Phage_lambda_Stf-r2"/>
</dbReference>
<dbReference type="Pfam" id="PF12571">
    <property type="entry name" value="Phage_tail_fib"/>
    <property type="match status" value="1"/>
</dbReference>
<feature type="domain" description="Phage tail fibre protein N-terminal" evidence="4">
    <location>
        <begin position="1"/>
        <end position="151"/>
    </location>
</feature>
<evidence type="ECO:0000256" key="1">
    <source>
        <dbReference type="ARBA" id="ARBA00004328"/>
    </source>
</evidence>
<feature type="compositionally biased region" description="Polar residues" evidence="3">
    <location>
        <begin position="175"/>
        <end position="190"/>
    </location>
</feature>
<evidence type="ECO:0000313" key="6">
    <source>
        <dbReference type="EMBL" id="SAA32326.1"/>
    </source>
</evidence>
<dbReference type="EMBL" id="FKDK01000005">
    <property type="protein sequence ID" value="SAA32326.1"/>
    <property type="molecule type" value="Genomic_DNA"/>
</dbReference>
<organism evidence="6 7">
    <name type="scientific">Enterobacter roggenkampii</name>
    <dbReference type="NCBI Taxonomy" id="1812935"/>
    <lineage>
        <taxon>Bacteria</taxon>
        <taxon>Pseudomonadati</taxon>
        <taxon>Pseudomonadota</taxon>
        <taxon>Gammaproteobacteria</taxon>
        <taxon>Enterobacterales</taxon>
        <taxon>Enterobacteriaceae</taxon>
        <taxon>Enterobacter</taxon>
        <taxon>Enterobacter cloacae complex</taxon>
    </lineage>
</organism>
<reference evidence="6 7" key="1">
    <citation type="submission" date="2016-03" db="EMBL/GenBank/DDBJ databases">
        <authorList>
            <consortium name="Pathogen Informatics"/>
        </authorList>
    </citation>
    <scope>NUCLEOTIDE SEQUENCE [LARGE SCALE GENOMIC DNA]</scope>
    <source>
        <strain evidence="7">e2161</strain>
    </source>
</reference>
<dbReference type="Gene3D" id="2.60.40.3940">
    <property type="match status" value="1"/>
</dbReference>
<name>A0ABY0IZL6_9ENTR</name>
<dbReference type="InterPro" id="IPR054075">
    <property type="entry name" value="Gp53-like_C"/>
</dbReference>
<dbReference type="Pfam" id="PF03406">
    <property type="entry name" value="Phage_fiber_2"/>
    <property type="match status" value="3"/>
</dbReference>
<evidence type="ECO:0000313" key="7">
    <source>
        <dbReference type="Proteomes" id="UP000077063"/>
    </source>
</evidence>
<gene>
    <name evidence="6" type="ORF">SAMEA2273443_01573</name>
</gene>
<feature type="region of interest" description="Disordered" evidence="3">
    <location>
        <begin position="159"/>
        <end position="190"/>
    </location>
</feature>
<accession>A0ABY0IZL6</accession>
<comment type="subcellular location">
    <subcellularLocation>
        <location evidence="1">Virion</location>
    </subcellularLocation>
</comment>
<comment type="caution">
    <text evidence="6">The sequence shown here is derived from an EMBL/GenBank/DDBJ whole genome shotgun (WGS) entry which is preliminary data.</text>
</comment>
<feature type="domain" description="Putative tail fiber protein gp53-like C-terminal" evidence="5">
    <location>
        <begin position="596"/>
        <end position="671"/>
    </location>
</feature>
<dbReference type="Pfam" id="PF21882">
    <property type="entry name" value="Gp53-like_C"/>
    <property type="match status" value="1"/>
</dbReference>
<dbReference type="RefSeq" id="WP_237770464.1">
    <property type="nucleotide sequence ID" value="NZ_FKDK01000005.1"/>
</dbReference>
<dbReference type="InterPro" id="IPR051934">
    <property type="entry name" value="Phage_Tail_Fiber_Structural"/>
</dbReference>
<evidence type="ECO:0000256" key="3">
    <source>
        <dbReference type="SAM" id="MobiDB-lite"/>
    </source>
</evidence>
<evidence type="ECO:0000256" key="2">
    <source>
        <dbReference type="ARBA" id="ARBA00022581"/>
    </source>
</evidence>
<feature type="compositionally biased region" description="Basic and acidic residues" evidence="3">
    <location>
        <begin position="159"/>
        <end position="168"/>
    </location>
</feature>
<keyword evidence="7" id="KW-1185">Reference proteome</keyword>
<dbReference type="PANTHER" id="PTHR35191:SF1">
    <property type="entry name" value="PROPHAGE SIDE TAIL FIBER PROTEIN HOMOLOG STFQ-RELATED"/>
    <property type="match status" value="1"/>
</dbReference>
<dbReference type="InterPro" id="IPR022225">
    <property type="entry name" value="Phage_tail_fibre_N"/>
</dbReference>
<proteinExistence type="predicted"/>
<keyword evidence="2" id="KW-0945">Host-virus interaction</keyword>
<dbReference type="Proteomes" id="UP000077063">
    <property type="component" value="Unassembled WGS sequence"/>
</dbReference>
<evidence type="ECO:0000259" key="4">
    <source>
        <dbReference type="Pfam" id="PF12571"/>
    </source>
</evidence>